<dbReference type="EMBL" id="BAABHM010000009">
    <property type="protein sequence ID" value="GAA4697709.1"/>
    <property type="molecule type" value="Genomic_DNA"/>
</dbReference>
<organism evidence="1 2">
    <name type="scientific">Promicromonospora umidemergens</name>
    <dbReference type="NCBI Taxonomy" id="629679"/>
    <lineage>
        <taxon>Bacteria</taxon>
        <taxon>Bacillati</taxon>
        <taxon>Actinomycetota</taxon>
        <taxon>Actinomycetes</taxon>
        <taxon>Micrococcales</taxon>
        <taxon>Promicromonosporaceae</taxon>
        <taxon>Promicromonospora</taxon>
    </lineage>
</organism>
<dbReference type="Proteomes" id="UP001500843">
    <property type="component" value="Unassembled WGS sequence"/>
</dbReference>
<accession>A0ABP8X0D2</accession>
<reference evidence="2" key="1">
    <citation type="journal article" date="2019" name="Int. J. Syst. Evol. Microbiol.">
        <title>The Global Catalogue of Microorganisms (GCM) 10K type strain sequencing project: providing services to taxonomists for standard genome sequencing and annotation.</title>
        <authorList>
            <consortium name="The Broad Institute Genomics Platform"/>
            <consortium name="The Broad Institute Genome Sequencing Center for Infectious Disease"/>
            <person name="Wu L."/>
            <person name="Ma J."/>
        </authorList>
    </citation>
    <scope>NUCLEOTIDE SEQUENCE [LARGE SCALE GENOMIC DNA]</scope>
    <source>
        <strain evidence="2">JCM 17975</strain>
    </source>
</reference>
<gene>
    <name evidence="1" type="ORF">GCM10023198_17460</name>
</gene>
<dbReference type="InterPro" id="IPR018650">
    <property type="entry name" value="STSV1_Orf64"/>
</dbReference>
<name>A0ABP8X0D2_9MICO</name>
<comment type="caution">
    <text evidence="1">The sequence shown here is derived from an EMBL/GenBank/DDBJ whole genome shotgun (WGS) entry which is preliminary data.</text>
</comment>
<dbReference type="Pfam" id="PF09852">
    <property type="entry name" value="DUF2079"/>
    <property type="match status" value="1"/>
</dbReference>
<evidence type="ECO:0000313" key="2">
    <source>
        <dbReference type="Proteomes" id="UP001500843"/>
    </source>
</evidence>
<keyword evidence="2" id="KW-1185">Reference proteome</keyword>
<evidence type="ECO:0008006" key="3">
    <source>
        <dbReference type="Google" id="ProtNLM"/>
    </source>
</evidence>
<evidence type="ECO:0000313" key="1">
    <source>
        <dbReference type="EMBL" id="GAA4697709.1"/>
    </source>
</evidence>
<sequence>MAWRFLSSNENYWGPDWHYSAVLMPIAFIAAIDGISRAKHSASVWESWWARLGPAMLATAWVIILVARPAPLHEMNEPGLLEPDPRTAEINEILAMIPPGATVESDISLMNYVVASNEVYWTGNANPTPEFVLIGPGGGTPHEWGDALGVATARHPEASFELVGNRNGYSLAKLRTD</sequence>
<protein>
    <recommendedName>
        <fullName evidence="3">DUF2079 domain-containing protein</fullName>
    </recommendedName>
</protein>
<proteinExistence type="predicted"/>